<proteinExistence type="predicted"/>
<feature type="region of interest" description="Disordered" evidence="1">
    <location>
        <begin position="1"/>
        <end position="47"/>
    </location>
</feature>
<feature type="compositionally biased region" description="Low complexity" evidence="1">
    <location>
        <begin position="1"/>
        <end position="16"/>
    </location>
</feature>
<accession>A0ABR4G1N6</accession>
<sequence length="283" mass="32056">MPRMPSGKPTTTTTPSPKDKPKTSNVAPKPASHHTNTPQAYTEPRPSFDLNAVTLATRKAWAYLKAYRAQKAAEPPKPPPPYVPLKHGHFAESFACTNELCMAVIDNLTWGLFTYDAAWGIYDPRRAPPFFNKLSPSEMEALPRLDRLLTEVVMGPEDEAGYVNAIMGYLGLIPRAVDQGSGEGKEREEGDRESGDDEKGKKVVAKAADVDWTVKPPEEIAFAQYRVDYHAYLHYLLVRKGVRWFELGDYMDTQRWKWCLERGRGQNWGDLRGRYVWERRGGI</sequence>
<reference evidence="2 3" key="1">
    <citation type="submission" date="2024-07" db="EMBL/GenBank/DDBJ databases">
        <title>Section-level genome sequencing and comparative genomics of Aspergillus sections Usti and Cavernicolus.</title>
        <authorList>
            <consortium name="Lawrence Berkeley National Laboratory"/>
            <person name="Nybo J.L."/>
            <person name="Vesth T.C."/>
            <person name="Theobald S."/>
            <person name="Frisvad J.C."/>
            <person name="Larsen T.O."/>
            <person name="Kjaerboelling I."/>
            <person name="Rothschild-Mancinelli K."/>
            <person name="Lyhne E.K."/>
            <person name="Kogle M.E."/>
            <person name="Barry K."/>
            <person name="Clum A."/>
            <person name="Na H."/>
            <person name="Ledsgaard L."/>
            <person name="Lin J."/>
            <person name="Lipzen A."/>
            <person name="Kuo A."/>
            <person name="Riley R."/>
            <person name="Mondo S."/>
            <person name="Labutti K."/>
            <person name="Haridas S."/>
            <person name="Pangalinan J."/>
            <person name="Salamov A.A."/>
            <person name="Simmons B.A."/>
            <person name="Magnuson J.K."/>
            <person name="Chen J."/>
            <person name="Drula E."/>
            <person name="Henrissat B."/>
            <person name="Wiebenga A."/>
            <person name="Lubbers R.J."/>
            <person name="Gomes A.C."/>
            <person name="Makela M.R."/>
            <person name="Stajich J."/>
            <person name="Grigoriev I.V."/>
            <person name="Mortensen U.H."/>
            <person name="De Vries R.P."/>
            <person name="Baker S.E."/>
            <person name="Andersen M.R."/>
        </authorList>
    </citation>
    <scope>NUCLEOTIDE SEQUENCE [LARGE SCALE GENOMIC DNA]</scope>
    <source>
        <strain evidence="2 3">CBS 209.92</strain>
    </source>
</reference>
<feature type="compositionally biased region" description="Basic and acidic residues" evidence="1">
    <location>
        <begin position="183"/>
        <end position="201"/>
    </location>
</feature>
<evidence type="ECO:0000313" key="2">
    <source>
        <dbReference type="EMBL" id="KAL2789132.1"/>
    </source>
</evidence>
<feature type="region of interest" description="Disordered" evidence="1">
    <location>
        <begin position="179"/>
        <end position="202"/>
    </location>
</feature>
<evidence type="ECO:0000256" key="1">
    <source>
        <dbReference type="SAM" id="MobiDB-lite"/>
    </source>
</evidence>
<keyword evidence="3" id="KW-1185">Reference proteome</keyword>
<dbReference type="EMBL" id="JBFTWV010000068">
    <property type="protein sequence ID" value="KAL2789132.1"/>
    <property type="molecule type" value="Genomic_DNA"/>
</dbReference>
<evidence type="ECO:0000313" key="3">
    <source>
        <dbReference type="Proteomes" id="UP001610563"/>
    </source>
</evidence>
<protein>
    <submittedName>
        <fullName evidence="2">Uncharacterized protein</fullName>
    </submittedName>
</protein>
<gene>
    <name evidence="2" type="ORF">BJX66DRAFT_339564</name>
</gene>
<name>A0ABR4G1N6_9EURO</name>
<comment type="caution">
    <text evidence="2">The sequence shown here is derived from an EMBL/GenBank/DDBJ whole genome shotgun (WGS) entry which is preliminary data.</text>
</comment>
<dbReference type="Proteomes" id="UP001610563">
    <property type="component" value="Unassembled WGS sequence"/>
</dbReference>
<organism evidence="2 3">
    <name type="scientific">Aspergillus keveii</name>
    <dbReference type="NCBI Taxonomy" id="714993"/>
    <lineage>
        <taxon>Eukaryota</taxon>
        <taxon>Fungi</taxon>
        <taxon>Dikarya</taxon>
        <taxon>Ascomycota</taxon>
        <taxon>Pezizomycotina</taxon>
        <taxon>Eurotiomycetes</taxon>
        <taxon>Eurotiomycetidae</taxon>
        <taxon>Eurotiales</taxon>
        <taxon>Aspergillaceae</taxon>
        <taxon>Aspergillus</taxon>
        <taxon>Aspergillus subgen. Nidulantes</taxon>
    </lineage>
</organism>